<dbReference type="EMBL" id="MN739759">
    <property type="protein sequence ID" value="QHT25221.1"/>
    <property type="molecule type" value="Genomic_DNA"/>
</dbReference>
<proteinExistence type="predicted"/>
<sequence>MIRREDIEGSKYKYIYDKGLPDKDLEFFWYGFCDSINNTIKSQTENIPHGISELVNSKLESTKKTLNQLQKEEKYNTIQTVINDFIVWIGKNIMIRYANSYHFSIYVTNIKRWALWILHANEGLKISFDILTEKNINLAEDHFTVFLELKTQLVTKSTVKANTDPTESELLNLISKYETEKPSNNLTILHSIAELLMTSNYLKPTLLDALSSVCPIIDYLKKYKKIPSDLVINKPYSLEKIIKKHLITTS</sequence>
<name>A0A6C0E9D2_9ZZZZ</name>
<evidence type="ECO:0000313" key="1">
    <source>
        <dbReference type="EMBL" id="QHT25221.1"/>
    </source>
</evidence>
<accession>A0A6C0E9D2</accession>
<protein>
    <submittedName>
        <fullName evidence="1">Uncharacterized protein</fullName>
    </submittedName>
</protein>
<organism evidence="1">
    <name type="scientific">viral metagenome</name>
    <dbReference type="NCBI Taxonomy" id="1070528"/>
    <lineage>
        <taxon>unclassified sequences</taxon>
        <taxon>metagenomes</taxon>
        <taxon>organismal metagenomes</taxon>
    </lineage>
</organism>
<reference evidence="1" key="1">
    <citation type="journal article" date="2020" name="Nature">
        <title>Giant virus diversity and host interactions through global metagenomics.</title>
        <authorList>
            <person name="Schulz F."/>
            <person name="Roux S."/>
            <person name="Paez-Espino D."/>
            <person name="Jungbluth S."/>
            <person name="Walsh D.A."/>
            <person name="Denef V.J."/>
            <person name="McMahon K.D."/>
            <person name="Konstantinidis K.T."/>
            <person name="Eloe-Fadrosh E.A."/>
            <person name="Kyrpides N.C."/>
            <person name="Woyke T."/>
        </authorList>
    </citation>
    <scope>NUCLEOTIDE SEQUENCE</scope>
    <source>
        <strain evidence="1">GVMAG-M-3300023179-150</strain>
    </source>
</reference>
<dbReference type="AlphaFoldDB" id="A0A6C0E9D2"/>